<keyword evidence="1" id="KW-0472">Membrane</keyword>
<dbReference type="Pfam" id="PF05704">
    <property type="entry name" value="Caps_synth"/>
    <property type="match status" value="1"/>
</dbReference>
<reference evidence="2" key="1">
    <citation type="journal article" date="2020" name="Nature">
        <title>Giant virus diversity and host interactions through global metagenomics.</title>
        <authorList>
            <person name="Schulz F."/>
            <person name="Roux S."/>
            <person name="Paez-Espino D."/>
            <person name="Jungbluth S."/>
            <person name="Walsh D.A."/>
            <person name="Denef V.J."/>
            <person name="McMahon K.D."/>
            <person name="Konstantinidis K.T."/>
            <person name="Eloe-Fadrosh E.A."/>
            <person name="Kyrpides N.C."/>
            <person name="Woyke T."/>
        </authorList>
    </citation>
    <scope>NUCLEOTIDE SEQUENCE</scope>
    <source>
        <strain evidence="2">GVMAG-S-1101165-84</strain>
    </source>
</reference>
<name>A0A6C0K1Q8_9ZZZZ</name>
<keyword evidence="1" id="KW-0812">Transmembrane</keyword>
<keyword evidence="1" id="KW-1133">Transmembrane helix</keyword>
<evidence type="ECO:0000313" key="2">
    <source>
        <dbReference type="EMBL" id="QHU11036.1"/>
    </source>
</evidence>
<accession>A0A6C0K1Q8</accession>
<sequence length="288" mass="33541">MKQKQPFIFLCILIAIAVCIFILYRVPVEGFSQQHTIPAIIWTYWDSTNIPEVVLKCIDSWRHYNPEYEVRVVTPANFKEYVNVDIKSLSFIDSSARESDTARLLLLEKYGGVWSDASILLTKPYSFSRQSKFEFIGYYLDGFTSDIRYPILESWFFATVPKGQFITKWKKAFFMLEDFDSVSDAVDYMKQEEEIDTQKIGTDLLNYLFIHIAAQYVLQNHPELVSSMKFMKAEDGPFKYISSNGWDTAKALEDLCKGNHKTDIIKFRGGERNLITERKDLYNCLFNS</sequence>
<dbReference type="PANTHER" id="PTHR32385">
    <property type="entry name" value="MANNOSYL PHOSPHORYLINOSITOL CERAMIDE SYNTHASE"/>
    <property type="match status" value="1"/>
</dbReference>
<evidence type="ECO:0008006" key="3">
    <source>
        <dbReference type="Google" id="ProtNLM"/>
    </source>
</evidence>
<proteinExistence type="predicted"/>
<dbReference type="InterPro" id="IPR051706">
    <property type="entry name" value="Glycosyltransferase_domain"/>
</dbReference>
<organism evidence="2">
    <name type="scientific">viral metagenome</name>
    <dbReference type="NCBI Taxonomy" id="1070528"/>
    <lineage>
        <taxon>unclassified sequences</taxon>
        <taxon>metagenomes</taxon>
        <taxon>organismal metagenomes</taxon>
    </lineage>
</organism>
<dbReference type="PANTHER" id="PTHR32385:SF15">
    <property type="entry name" value="INOSITOL PHOSPHOCERAMIDE MANNOSYLTRANSFERASE 1"/>
    <property type="match status" value="1"/>
</dbReference>
<dbReference type="GO" id="GO:0051999">
    <property type="term" value="P:mannosyl-inositol phosphorylceramide biosynthetic process"/>
    <property type="evidence" value="ECO:0007669"/>
    <property type="project" value="TreeGrafter"/>
</dbReference>
<dbReference type="InterPro" id="IPR029044">
    <property type="entry name" value="Nucleotide-diphossugar_trans"/>
</dbReference>
<feature type="transmembrane region" description="Helical" evidence="1">
    <location>
        <begin position="7"/>
        <end position="26"/>
    </location>
</feature>
<evidence type="ECO:0000256" key="1">
    <source>
        <dbReference type="SAM" id="Phobius"/>
    </source>
</evidence>
<dbReference type="AlphaFoldDB" id="A0A6C0K1Q8"/>
<dbReference type="InterPro" id="IPR008441">
    <property type="entry name" value="AfumC-like_glycosyl_Trfase"/>
</dbReference>
<dbReference type="SUPFAM" id="SSF53448">
    <property type="entry name" value="Nucleotide-diphospho-sugar transferases"/>
    <property type="match status" value="1"/>
</dbReference>
<dbReference type="Gene3D" id="3.90.550.20">
    <property type="match status" value="1"/>
</dbReference>
<dbReference type="GO" id="GO:0000030">
    <property type="term" value="F:mannosyltransferase activity"/>
    <property type="evidence" value="ECO:0007669"/>
    <property type="project" value="TreeGrafter"/>
</dbReference>
<dbReference type="EMBL" id="MN740778">
    <property type="protein sequence ID" value="QHU11036.1"/>
    <property type="molecule type" value="Genomic_DNA"/>
</dbReference>
<dbReference type="GO" id="GO:0016020">
    <property type="term" value="C:membrane"/>
    <property type="evidence" value="ECO:0007669"/>
    <property type="project" value="GOC"/>
</dbReference>
<protein>
    <recommendedName>
        <fullName evidence="3">Alpha 1,4-glycosyltransferase domain-containing protein</fullName>
    </recommendedName>
</protein>